<accession>A0A6J7BUU4</accession>
<proteinExistence type="predicted"/>
<sequence length="145" mass="15882">MSMMDAVSGNYGLSEAGAILRRRNRSIANQQAATLGQQRGTRKMSDITKQYVEGFQPKMAQYGRRGLAGPNVVSGIQRKGLEQYATNLQSSLGAETLNLQDQLNQISGDEAASESELQQYINDLALAKNQRIIDTATALRQLQGY</sequence>
<gene>
    <name evidence="1" type="ORF">UFOPK3278_00631</name>
</gene>
<dbReference type="AlphaFoldDB" id="A0A6J7BUU4"/>
<dbReference type="EMBL" id="CAFBIX010000019">
    <property type="protein sequence ID" value="CAB4847603.1"/>
    <property type="molecule type" value="Genomic_DNA"/>
</dbReference>
<evidence type="ECO:0000313" key="1">
    <source>
        <dbReference type="EMBL" id="CAB4847603.1"/>
    </source>
</evidence>
<organism evidence="1">
    <name type="scientific">freshwater metagenome</name>
    <dbReference type="NCBI Taxonomy" id="449393"/>
    <lineage>
        <taxon>unclassified sequences</taxon>
        <taxon>metagenomes</taxon>
        <taxon>ecological metagenomes</taxon>
    </lineage>
</organism>
<name>A0A6J7BUU4_9ZZZZ</name>
<protein>
    <submittedName>
        <fullName evidence="1">Unannotated protein</fullName>
    </submittedName>
</protein>
<reference evidence="1" key="1">
    <citation type="submission" date="2020-05" db="EMBL/GenBank/DDBJ databases">
        <authorList>
            <person name="Chiriac C."/>
            <person name="Salcher M."/>
            <person name="Ghai R."/>
            <person name="Kavagutti S V."/>
        </authorList>
    </citation>
    <scope>NUCLEOTIDE SEQUENCE</scope>
</reference>